<keyword evidence="3" id="KW-1185">Reference proteome</keyword>
<proteinExistence type="predicted"/>
<evidence type="ECO:0000313" key="2">
    <source>
        <dbReference type="EMBL" id="KZT17913.1"/>
    </source>
</evidence>
<feature type="region of interest" description="Disordered" evidence="1">
    <location>
        <begin position="120"/>
        <end position="174"/>
    </location>
</feature>
<evidence type="ECO:0000256" key="1">
    <source>
        <dbReference type="SAM" id="MobiDB-lite"/>
    </source>
</evidence>
<feature type="non-terminal residue" evidence="2">
    <location>
        <position position="198"/>
    </location>
</feature>
<protein>
    <submittedName>
        <fullName evidence="2">Uncharacterized protein</fullName>
    </submittedName>
</protein>
<organism evidence="2 3">
    <name type="scientific">Neolentinus lepideus HHB14362 ss-1</name>
    <dbReference type="NCBI Taxonomy" id="1314782"/>
    <lineage>
        <taxon>Eukaryota</taxon>
        <taxon>Fungi</taxon>
        <taxon>Dikarya</taxon>
        <taxon>Basidiomycota</taxon>
        <taxon>Agaricomycotina</taxon>
        <taxon>Agaricomycetes</taxon>
        <taxon>Gloeophyllales</taxon>
        <taxon>Gloeophyllaceae</taxon>
        <taxon>Neolentinus</taxon>
    </lineage>
</organism>
<name>A0A165M544_9AGAM</name>
<sequence>MHFPPDPSFSPFAVTFRRQLQVTAGTPPPDKTPPCRSALDAGLVGLFTKQAPSLSRRTCRLGVVGGCQYLIWGRRSSGEILGSLEMGGWLSCWPRFDVRYWVGRGRCGRARPNACSQIWPPGQPPGTPVSHISAFGQPRGGNCGQQRSFSVSDDQRRSEATLPPVSPEHHDAGGTACPRTGQCHRLTLSWRCYCIPVL</sequence>
<dbReference type="EMBL" id="KV425784">
    <property type="protein sequence ID" value="KZT17913.1"/>
    <property type="molecule type" value="Genomic_DNA"/>
</dbReference>
<dbReference type="InParanoid" id="A0A165M544"/>
<evidence type="ECO:0000313" key="3">
    <source>
        <dbReference type="Proteomes" id="UP000076761"/>
    </source>
</evidence>
<reference evidence="2 3" key="1">
    <citation type="journal article" date="2016" name="Mol. Biol. Evol.">
        <title>Comparative Genomics of Early-Diverging Mushroom-Forming Fungi Provides Insights into the Origins of Lignocellulose Decay Capabilities.</title>
        <authorList>
            <person name="Nagy L.G."/>
            <person name="Riley R."/>
            <person name="Tritt A."/>
            <person name="Adam C."/>
            <person name="Daum C."/>
            <person name="Floudas D."/>
            <person name="Sun H."/>
            <person name="Yadav J.S."/>
            <person name="Pangilinan J."/>
            <person name="Larsson K.H."/>
            <person name="Matsuura K."/>
            <person name="Barry K."/>
            <person name="Labutti K."/>
            <person name="Kuo R."/>
            <person name="Ohm R.A."/>
            <person name="Bhattacharya S.S."/>
            <person name="Shirouzu T."/>
            <person name="Yoshinaga Y."/>
            <person name="Martin F.M."/>
            <person name="Grigoriev I.V."/>
            <person name="Hibbett D.S."/>
        </authorList>
    </citation>
    <scope>NUCLEOTIDE SEQUENCE [LARGE SCALE GENOMIC DNA]</scope>
    <source>
        <strain evidence="2 3">HHB14362 ss-1</strain>
    </source>
</reference>
<dbReference type="AlphaFoldDB" id="A0A165M544"/>
<gene>
    <name evidence="2" type="ORF">NEOLEDRAFT_1125807</name>
</gene>
<accession>A0A165M544</accession>
<dbReference type="Proteomes" id="UP000076761">
    <property type="component" value="Unassembled WGS sequence"/>
</dbReference>